<protein>
    <recommendedName>
        <fullName evidence="2">VWFA domain-containing protein</fullName>
    </recommendedName>
</protein>
<proteinExistence type="predicted"/>
<dbReference type="InterPro" id="IPR011704">
    <property type="entry name" value="ATPase_dyneun-rel_AAA"/>
</dbReference>
<dbReference type="PANTHER" id="PTHR21610:SF9">
    <property type="entry name" value="VON WILLEBRAND FACTOR A DOMAIN-CONTAINING PROTEIN 8"/>
    <property type="match status" value="1"/>
</dbReference>
<dbReference type="EMBL" id="CAKLBY020000016">
    <property type="protein sequence ID" value="CAK7899503.1"/>
    <property type="molecule type" value="Genomic_DNA"/>
</dbReference>
<dbReference type="SUPFAM" id="SSF52540">
    <property type="entry name" value="P-loop containing nucleoside triphosphate hydrolases"/>
    <property type="match status" value="3"/>
</dbReference>
<dbReference type="InterPro" id="IPR039891">
    <property type="entry name" value="VWA8"/>
</dbReference>
<evidence type="ECO:0000259" key="2">
    <source>
        <dbReference type="PROSITE" id="PS50234"/>
    </source>
</evidence>
<dbReference type="PANTHER" id="PTHR21610">
    <property type="entry name" value="VON WILLEBRAND FACTOR A DOMAIN-CONTAINING PROTEIN 8"/>
    <property type="match status" value="1"/>
</dbReference>
<sequence length="1437" mass="159014">MLRALRRQPQHGRSMTIRRRAAYCARGTSSSSTDPGNLQYVEIGDVRAPITTPKSIELVPRGYMMEMQQGRPMAQTLLGHLRWMLQKDLLKQDMFLIGPPGSSRRLLSMRFCELLKKGVEYIAVSQDTTEADLKQRREIVNGAATFADQAPVRAAIHGRVLVIDGLEKAERNVLPTLNNLLENREMKLDDGRFLMKAESYDALVEKGFSVDALEAQNLVRVHPDFRVIGLGLLVPPYPGRTLDPPLRSRFQARDIQPNSPGSQLEELVVQTPSFPVHTLEKLVGIREAVNTIESVYDGGASTGPRMPHFDFLSLAHCAKLLEKFPHANVANAIQRSFPVRTDVLGARTEANAKALTRIVTRFTSDLKSAEYTLQSVAKNSAKDVTATVSFRSHSDQIVLDNIPCGTTCARMDAMPGFVETDTHLKVLAEMMQDHAVGRDLCVLGAKGSGKSALVRLFAFRLGYATELFSLFKDMTTRDLLQRRSTDSQGNTRWEDSPLIHAARNGHLCVLDGVHRLRSDGLGILQRLVQDREIDLADGSKLVSQPTYDAIVANANESGDVGALSRVSAIHPSFRIIAIAEADSATSKRTISCPGKESAAAWLNSDSISMFNFHHMPTLPTKQSGHVVRHLYPDLPDETTRILLMFSEKLKTAKKESANADHLALSLSTRQLLRICRHLNAFPQQSLQDLRSLLHDTLLTKFLSPSCSELVDSLLNKCKAPASKSAVVDLQVQKADAIREEEGRLYIGDVSYSIQVPSIPELVPQPHYFDIPKHTRCMQDMLQDIVAGQKHLLLIGNQGVGKNKLADRLLQLLQQEREYIQLHRDTTVQTLTLAPTLVDGSIVWKDSPLVRAAKTGRTLVVDEADKAPLEVVCVLKGLIEDGEMLLGNGKRLVDPTKIAIEEWHNKENIIELHPDFRMWVLANRPGFPFLGNNFFREIGDIFASHAIENPDEASELALLTAYAPNVPTDILRQLCKAFAELRDLVENGTITYPYSTREAVAVAKHLQRFPTDEVGSVLANVFAFDAYDRAMLAQVSDVFVRHGILLSSSREVSSLEMNITTADGSRVGGLSTPKTGLDAPKYGKEDPKNDPHVGGNTWAGGTGGSDTAGLGGRGGPYRLDKGHPVHQVSQAKKDEVSAAARAKAHAIAQEALADKLREIDMSDREWKTYESFLKRVERESSQLRAILANLETVTEERNWLRHQSSGELDDGKLVDGIAGEPLVFKRRGVSDSPFRASAGSSQSQDPKRMLFVMDVSGSMFRFNGQDARLERMLETSLMIMESFAGFERELDYSILGHSGDSPEIPFVEFGAPPKDRKERLQVLQRMVAHSQFCRSGDHTVEAIERGIQRVAALEGDERFVFVVSDANLERYGIEPRDLGRKLLADPSVQAHALFIASFADEAEQIRCALPNGRGHVCLETSDLPRTFKQIFTSALGSN</sequence>
<feature type="compositionally biased region" description="Basic and acidic residues" evidence="1">
    <location>
        <begin position="1080"/>
        <end position="1090"/>
    </location>
</feature>
<evidence type="ECO:0000313" key="4">
    <source>
        <dbReference type="Proteomes" id="UP001162060"/>
    </source>
</evidence>
<comment type="caution">
    <text evidence="3">The sequence shown here is derived from an EMBL/GenBank/DDBJ whole genome shotgun (WGS) entry which is preliminary data.</text>
</comment>
<dbReference type="SUPFAM" id="SSF53300">
    <property type="entry name" value="vWA-like"/>
    <property type="match status" value="1"/>
</dbReference>
<gene>
    <name evidence="3" type="ORF">PM001_LOCUS1887</name>
</gene>
<dbReference type="InterPro" id="IPR036465">
    <property type="entry name" value="vWFA_dom_sf"/>
</dbReference>
<feature type="compositionally biased region" description="Gly residues" evidence="1">
    <location>
        <begin position="1096"/>
        <end position="1114"/>
    </location>
</feature>
<dbReference type="Gene3D" id="3.40.50.300">
    <property type="entry name" value="P-loop containing nucleotide triphosphate hydrolases"/>
    <property type="match status" value="3"/>
</dbReference>
<dbReference type="GO" id="GO:0016887">
    <property type="term" value="F:ATP hydrolysis activity"/>
    <property type="evidence" value="ECO:0007669"/>
    <property type="project" value="InterPro"/>
</dbReference>
<evidence type="ECO:0000256" key="1">
    <source>
        <dbReference type="SAM" id="MobiDB-lite"/>
    </source>
</evidence>
<evidence type="ECO:0000313" key="3">
    <source>
        <dbReference type="EMBL" id="CAK7899503.1"/>
    </source>
</evidence>
<dbReference type="InterPro" id="IPR003593">
    <property type="entry name" value="AAA+_ATPase"/>
</dbReference>
<feature type="region of interest" description="Disordered" evidence="1">
    <location>
        <begin position="1065"/>
        <end position="1119"/>
    </location>
</feature>
<dbReference type="Proteomes" id="UP001162060">
    <property type="component" value="Unassembled WGS sequence"/>
</dbReference>
<dbReference type="InterPro" id="IPR002035">
    <property type="entry name" value="VWF_A"/>
</dbReference>
<dbReference type="FunFam" id="3.40.50.300:FF:000587">
    <property type="entry name" value="von Willebrand factor A domain containing 8"/>
    <property type="match status" value="1"/>
</dbReference>
<name>A0AAV1T577_9STRA</name>
<dbReference type="SMART" id="SM00327">
    <property type="entry name" value="VWA"/>
    <property type="match status" value="1"/>
</dbReference>
<accession>A0AAV1T577</accession>
<organism evidence="3 4">
    <name type="scientific">Peronospora matthiolae</name>
    <dbReference type="NCBI Taxonomy" id="2874970"/>
    <lineage>
        <taxon>Eukaryota</taxon>
        <taxon>Sar</taxon>
        <taxon>Stramenopiles</taxon>
        <taxon>Oomycota</taxon>
        <taxon>Peronosporomycetes</taxon>
        <taxon>Peronosporales</taxon>
        <taxon>Peronosporaceae</taxon>
        <taxon>Peronospora</taxon>
    </lineage>
</organism>
<dbReference type="GO" id="GO:0005737">
    <property type="term" value="C:cytoplasm"/>
    <property type="evidence" value="ECO:0007669"/>
    <property type="project" value="TreeGrafter"/>
</dbReference>
<dbReference type="PROSITE" id="PS50234">
    <property type="entry name" value="VWFA"/>
    <property type="match status" value="1"/>
</dbReference>
<dbReference type="SMART" id="SM00382">
    <property type="entry name" value="AAA"/>
    <property type="match status" value="3"/>
</dbReference>
<feature type="domain" description="VWFA" evidence="2">
    <location>
        <begin position="1247"/>
        <end position="1434"/>
    </location>
</feature>
<reference evidence="3" key="1">
    <citation type="submission" date="2024-01" db="EMBL/GenBank/DDBJ databases">
        <authorList>
            <person name="Webb A."/>
        </authorList>
    </citation>
    <scope>NUCLEOTIDE SEQUENCE</scope>
    <source>
        <strain evidence="3">Pm1</strain>
    </source>
</reference>
<dbReference type="GO" id="GO:0005524">
    <property type="term" value="F:ATP binding"/>
    <property type="evidence" value="ECO:0007669"/>
    <property type="project" value="InterPro"/>
</dbReference>
<dbReference type="Pfam" id="PF07728">
    <property type="entry name" value="AAA_5"/>
    <property type="match status" value="3"/>
</dbReference>
<dbReference type="InterPro" id="IPR027417">
    <property type="entry name" value="P-loop_NTPase"/>
</dbReference>